<keyword evidence="3" id="KW-0949">S-adenosyl-L-methionine</keyword>
<evidence type="ECO:0000256" key="2">
    <source>
        <dbReference type="ARBA" id="ARBA00022679"/>
    </source>
</evidence>
<protein>
    <submittedName>
        <fullName evidence="4">TIGR04290 family methyltransferase</fullName>
    </submittedName>
</protein>
<evidence type="ECO:0000256" key="3">
    <source>
        <dbReference type="ARBA" id="ARBA00022691"/>
    </source>
</evidence>
<dbReference type="PANTHER" id="PTHR43464:SF19">
    <property type="entry name" value="UBIQUINONE BIOSYNTHESIS O-METHYLTRANSFERASE, MITOCHONDRIAL"/>
    <property type="match status" value="1"/>
</dbReference>
<dbReference type="AlphaFoldDB" id="A0A932A996"/>
<dbReference type="GO" id="GO:0032259">
    <property type="term" value="P:methylation"/>
    <property type="evidence" value="ECO:0007669"/>
    <property type="project" value="UniProtKB-KW"/>
</dbReference>
<dbReference type="Gene3D" id="3.40.50.150">
    <property type="entry name" value="Vaccinia Virus protein VP39"/>
    <property type="match status" value="1"/>
</dbReference>
<dbReference type="PANTHER" id="PTHR43464">
    <property type="entry name" value="METHYLTRANSFERASE"/>
    <property type="match status" value="1"/>
</dbReference>
<dbReference type="InterPro" id="IPR029063">
    <property type="entry name" value="SAM-dependent_MTases_sf"/>
</dbReference>
<proteinExistence type="predicted"/>
<comment type="caution">
    <text evidence="4">The sequence shown here is derived from an EMBL/GenBank/DDBJ whole genome shotgun (WGS) entry which is preliminary data.</text>
</comment>
<evidence type="ECO:0000313" key="4">
    <source>
        <dbReference type="EMBL" id="MBI2678513.1"/>
    </source>
</evidence>
<dbReference type="GO" id="GO:0008168">
    <property type="term" value="F:methyltransferase activity"/>
    <property type="evidence" value="ECO:0007669"/>
    <property type="project" value="UniProtKB-KW"/>
</dbReference>
<sequence length="273" mass="30662">MSTALKLPLENTATAAVTAPVAAIDIARRIAELGDWFHNLELGGVRTAPDHFLGDFPNVKWKHIAPALPADLTGASVLDIGCNGGFYSIEMKRRGAARVLGIDVDDRYLDQARFAAATLGQDIELEKRSVYHVDEVAGEFDFVFFMGLLYHLRYPLLALDMVVKKLKPNGRLVFQTMVRGSEDVAEWNHDYHFWKKNIFEDQRWPAAYFIEHKYAGDPTNWWIPNRAAAEAMLRSTGLEIVGHPEPETWICAPGELKPRDGQYVLDLELAGLL</sequence>
<gene>
    <name evidence="4" type="ORF">HYX28_07000</name>
</gene>
<dbReference type="Proteomes" id="UP000779809">
    <property type="component" value="Unassembled WGS sequence"/>
</dbReference>
<dbReference type="CDD" id="cd02440">
    <property type="entry name" value="AdoMet_MTases"/>
    <property type="match status" value="1"/>
</dbReference>
<reference evidence="4" key="1">
    <citation type="submission" date="2020-07" db="EMBL/GenBank/DDBJ databases">
        <title>Huge and variable diversity of episymbiotic CPR bacteria and DPANN archaea in groundwater ecosystems.</title>
        <authorList>
            <person name="He C.Y."/>
            <person name="Keren R."/>
            <person name="Whittaker M."/>
            <person name="Farag I.F."/>
            <person name="Doudna J."/>
            <person name="Cate J.H.D."/>
            <person name="Banfield J.F."/>
        </authorList>
    </citation>
    <scope>NUCLEOTIDE SEQUENCE</scope>
    <source>
        <strain evidence="4">NC_groundwater_580_Pr5_B-0.1um_64_19</strain>
    </source>
</reference>
<evidence type="ECO:0000313" key="5">
    <source>
        <dbReference type="Proteomes" id="UP000779809"/>
    </source>
</evidence>
<keyword evidence="2" id="KW-0808">Transferase</keyword>
<dbReference type="InterPro" id="IPR027555">
    <property type="entry name" value="Mo5U34_MeTrfas-like"/>
</dbReference>
<dbReference type="NCBIfam" id="TIGR04290">
    <property type="entry name" value="meth_Rta_06860"/>
    <property type="match status" value="1"/>
</dbReference>
<keyword evidence="1 4" id="KW-0489">Methyltransferase</keyword>
<dbReference type="InterPro" id="IPR027554">
    <property type="entry name" value="Meth_Rta_06860"/>
</dbReference>
<organism evidence="4 5">
    <name type="scientific">Candidatus Korobacter versatilis</name>
    <dbReference type="NCBI Taxonomy" id="658062"/>
    <lineage>
        <taxon>Bacteria</taxon>
        <taxon>Pseudomonadati</taxon>
        <taxon>Acidobacteriota</taxon>
        <taxon>Terriglobia</taxon>
        <taxon>Terriglobales</taxon>
        <taxon>Candidatus Korobacteraceae</taxon>
        <taxon>Candidatus Korobacter</taxon>
    </lineage>
</organism>
<dbReference type="SUPFAM" id="SSF53335">
    <property type="entry name" value="S-adenosyl-L-methionine-dependent methyltransferases"/>
    <property type="match status" value="1"/>
</dbReference>
<dbReference type="Pfam" id="PF08003">
    <property type="entry name" value="Methyltransf_9"/>
    <property type="match status" value="1"/>
</dbReference>
<dbReference type="EMBL" id="JACPNR010000009">
    <property type="protein sequence ID" value="MBI2678513.1"/>
    <property type="molecule type" value="Genomic_DNA"/>
</dbReference>
<name>A0A932A996_9BACT</name>
<accession>A0A932A996</accession>
<evidence type="ECO:0000256" key="1">
    <source>
        <dbReference type="ARBA" id="ARBA00022603"/>
    </source>
</evidence>